<evidence type="ECO:0000256" key="15">
    <source>
        <dbReference type="ARBA" id="ARBA00051245"/>
    </source>
</evidence>
<keyword evidence="16" id="KW-0175">Coiled coil</keyword>
<evidence type="ECO:0000259" key="19">
    <source>
        <dbReference type="Pfam" id="PF13614"/>
    </source>
</evidence>
<evidence type="ECO:0000259" key="18">
    <source>
        <dbReference type="Pfam" id="PF02706"/>
    </source>
</evidence>
<comment type="similarity">
    <text evidence="3">Belongs to the etk/wzc family.</text>
</comment>
<evidence type="ECO:0000256" key="6">
    <source>
        <dbReference type="ARBA" id="ARBA00022519"/>
    </source>
</evidence>
<dbReference type="RefSeq" id="WP_125403297.1">
    <property type="nucleotide sequence ID" value="NZ_JBEHHI010000003.1"/>
</dbReference>
<protein>
    <recommendedName>
        <fullName evidence="4">non-specific protein-tyrosine kinase</fullName>
        <ecNumber evidence="4">2.7.10.2</ecNumber>
    </recommendedName>
</protein>
<evidence type="ECO:0000256" key="9">
    <source>
        <dbReference type="ARBA" id="ARBA00022741"/>
    </source>
</evidence>
<feature type="transmembrane region" description="Helical" evidence="17">
    <location>
        <begin position="42"/>
        <end position="62"/>
    </location>
</feature>
<dbReference type="InterPro" id="IPR032807">
    <property type="entry name" value="GNVR"/>
</dbReference>
<reference evidence="21 22" key="1">
    <citation type="submission" date="2024-06" db="EMBL/GenBank/DDBJ databases">
        <title>Genome of Rhodovulum iodosum, a marine photoferrotroph.</title>
        <authorList>
            <person name="Bianchini G."/>
            <person name="Nikeleit V."/>
            <person name="Kappler A."/>
            <person name="Bryce C."/>
            <person name="Sanchez-Baracaldo P."/>
        </authorList>
    </citation>
    <scope>NUCLEOTIDE SEQUENCE [LARGE SCALE GENOMIC DNA]</scope>
    <source>
        <strain evidence="21 22">UT/N1</strain>
    </source>
</reference>
<evidence type="ECO:0000259" key="20">
    <source>
        <dbReference type="Pfam" id="PF13807"/>
    </source>
</evidence>
<evidence type="ECO:0000256" key="3">
    <source>
        <dbReference type="ARBA" id="ARBA00008883"/>
    </source>
</evidence>
<keyword evidence="6" id="KW-0997">Cell inner membrane</keyword>
<dbReference type="EMBL" id="JBEHHI010000003">
    <property type="protein sequence ID" value="MEX5729699.1"/>
    <property type="molecule type" value="Genomic_DNA"/>
</dbReference>
<dbReference type="InterPro" id="IPR027417">
    <property type="entry name" value="P-loop_NTPase"/>
</dbReference>
<keyword evidence="8 17" id="KW-0812">Transmembrane</keyword>
<gene>
    <name evidence="21" type="ORF">Ga0609869_003052</name>
</gene>
<evidence type="ECO:0000256" key="14">
    <source>
        <dbReference type="ARBA" id="ARBA00023137"/>
    </source>
</evidence>
<comment type="similarity">
    <text evidence="2">Belongs to the CpsD/CapB family.</text>
</comment>
<evidence type="ECO:0000256" key="8">
    <source>
        <dbReference type="ARBA" id="ARBA00022692"/>
    </source>
</evidence>
<dbReference type="Pfam" id="PF13614">
    <property type="entry name" value="AAA_31"/>
    <property type="match status" value="1"/>
</dbReference>
<dbReference type="InterPro" id="IPR005702">
    <property type="entry name" value="Wzc-like_C"/>
</dbReference>
<keyword evidence="5" id="KW-1003">Cell membrane</keyword>
<evidence type="ECO:0000256" key="12">
    <source>
        <dbReference type="ARBA" id="ARBA00022989"/>
    </source>
</evidence>
<organism evidence="21 22">
    <name type="scientific">Rhodovulum iodosum</name>
    <dbReference type="NCBI Taxonomy" id="68291"/>
    <lineage>
        <taxon>Bacteria</taxon>
        <taxon>Pseudomonadati</taxon>
        <taxon>Pseudomonadota</taxon>
        <taxon>Alphaproteobacteria</taxon>
        <taxon>Rhodobacterales</taxon>
        <taxon>Paracoccaceae</taxon>
        <taxon>Rhodovulum</taxon>
    </lineage>
</organism>
<feature type="domain" description="Tyrosine-protein kinase G-rich" evidence="20">
    <location>
        <begin position="408"/>
        <end position="479"/>
    </location>
</feature>
<dbReference type="PANTHER" id="PTHR32309">
    <property type="entry name" value="TYROSINE-PROTEIN KINASE"/>
    <property type="match status" value="1"/>
</dbReference>
<feature type="coiled-coil region" evidence="16">
    <location>
        <begin position="223"/>
        <end position="293"/>
    </location>
</feature>
<feature type="domain" description="AAA" evidence="19">
    <location>
        <begin position="558"/>
        <end position="678"/>
    </location>
</feature>
<evidence type="ECO:0000256" key="2">
    <source>
        <dbReference type="ARBA" id="ARBA00007316"/>
    </source>
</evidence>
<keyword evidence="12 17" id="KW-1133">Transmembrane helix</keyword>
<comment type="subcellular location">
    <subcellularLocation>
        <location evidence="1">Cell inner membrane</location>
        <topology evidence="1">Multi-pass membrane protein</topology>
    </subcellularLocation>
</comment>
<keyword evidence="7" id="KW-0808">Transferase</keyword>
<name>A0ABV3XX16_9RHOB</name>
<evidence type="ECO:0000256" key="16">
    <source>
        <dbReference type="SAM" id="Coils"/>
    </source>
</evidence>
<dbReference type="Proteomes" id="UP001560019">
    <property type="component" value="Unassembled WGS sequence"/>
</dbReference>
<keyword evidence="9" id="KW-0547">Nucleotide-binding</keyword>
<dbReference type="InterPro" id="IPR003856">
    <property type="entry name" value="LPS_length_determ_N"/>
</dbReference>
<keyword evidence="14" id="KW-0829">Tyrosine-protein kinase</keyword>
<dbReference type="PANTHER" id="PTHR32309:SF13">
    <property type="entry name" value="FERRIC ENTEROBACTIN TRANSPORT PROTEIN FEPE"/>
    <property type="match status" value="1"/>
</dbReference>
<evidence type="ECO:0000256" key="10">
    <source>
        <dbReference type="ARBA" id="ARBA00022777"/>
    </source>
</evidence>
<keyword evidence="22" id="KW-1185">Reference proteome</keyword>
<evidence type="ECO:0000256" key="13">
    <source>
        <dbReference type="ARBA" id="ARBA00023136"/>
    </source>
</evidence>
<dbReference type="InterPro" id="IPR050445">
    <property type="entry name" value="Bact_polysacc_biosynth/exp"/>
</dbReference>
<proteinExistence type="inferred from homology"/>
<evidence type="ECO:0000313" key="21">
    <source>
        <dbReference type="EMBL" id="MEX5729699.1"/>
    </source>
</evidence>
<keyword evidence="11" id="KW-0067">ATP-binding</keyword>
<evidence type="ECO:0000256" key="4">
    <source>
        <dbReference type="ARBA" id="ARBA00011903"/>
    </source>
</evidence>
<dbReference type="Gene3D" id="3.40.50.300">
    <property type="entry name" value="P-loop containing nucleotide triphosphate hydrolases"/>
    <property type="match status" value="1"/>
</dbReference>
<dbReference type="Pfam" id="PF02706">
    <property type="entry name" value="Wzz"/>
    <property type="match status" value="1"/>
</dbReference>
<dbReference type="Pfam" id="PF13807">
    <property type="entry name" value="GNVR"/>
    <property type="match status" value="1"/>
</dbReference>
<evidence type="ECO:0000313" key="22">
    <source>
        <dbReference type="Proteomes" id="UP001560019"/>
    </source>
</evidence>
<keyword evidence="10" id="KW-0418">Kinase</keyword>
<evidence type="ECO:0000256" key="5">
    <source>
        <dbReference type="ARBA" id="ARBA00022475"/>
    </source>
</evidence>
<evidence type="ECO:0000256" key="11">
    <source>
        <dbReference type="ARBA" id="ARBA00022840"/>
    </source>
</evidence>
<evidence type="ECO:0000256" key="1">
    <source>
        <dbReference type="ARBA" id="ARBA00004429"/>
    </source>
</evidence>
<dbReference type="SUPFAM" id="SSF52540">
    <property type="entry name" value="P-loop containing nucleoside triphosphate hydrolases"/>
    <property type="match status" value="1"/>
</dbReference>
<dbReference type="InterPro" id="IPR025669">
    <property type="entry name" value="AAA_dom"/>
</dbReference>
<accession>A0ABV3XX16</accession>
<comment type="caution">
    <text evidence="21">The sequence shown here is derived from an EMBL/GenBank/DDBJ whole genome shotgun (WGS) entry which is preliminary data.</text>
</comment>
<sequence length="737" mass="81656">MNSIHPTHNLGMRFGRGGGSNPSDSDAVDLRELFRMLWRRKWIMIACMVIGTVLSAVMVSQVPPVYTSVAKIMLDPRKSRVIADDAVVAELDLSEQVVNSEVSVLKSNVLVERVIREIGFERLEAMDPANAPPSLADRAKEQIKALVADFRPEPAPEGPALMTPEEARMERLIWAVRRNLAVYREGESYVIGIRVENESPLLAMQLANKLVDEYIAQQLDGRRNTAEQATAWIEQRVEELRDEVEVDEAAVAEYRANSLMMEGGSLDTASLQLAEINNQLMLARADRVAAEARYSQITSTIADDGITAVGNIVTSPVLETLNEERLGLMRRDALWADRYGVNHPERERLANELERVDADIEREVRKIVDQRRSELEIARIRENTMKESLDTLEGRVIEFSRNSIGLNQLERRAAASRQTYEQFLSRLTETRTQEQLQTPDAKLIERAKIPGSPSAPRPKLMTAMGGVAGLGLGIGLVLFLELTSITFRSVGQLERETGLPVLASIPRGNLRTPLSAYKHLLKAPYGIFAERIRHLRTALLMRGKCVQRPSILVISSVPGEGKTTTTVALAQMSVMAGKSVIVVDCDLRRSAMQQAFGWTFKHDLTDFMADRCSLSEAIHSDPEIGFDVLAASSANPLAADQLSAEWLQLTIKQLKKAYDVVLVDAPALLAVSDALVLAQAVDTTVYLVRWDSTRRGDVERGLSALSEMGIKVDGVVMTMIDPKESAAAYAKEYVYNV</sequence>
<evidence type="ECO:0000256" key="7">
    <source>
        <dbReference type="ARBA" id="ARBA00022679"/>
    </source>
</evidence>
<dbReference type="CDD" id="cd05387">
    <property type="entry name" value="BY-kinase"/>
    <property type="match status" value="1"/>
</dbReference>
<dbReference type="EC" id="2.7.10.2" evidence="4"/>
<feature type="domain" description="Polysaccharide chain length determinant N-terminal" evidence="18">
    <location>
        <begin position="27"/>
        <end position="117"/>
    </location>
</feature>
<evidence type="ECO:0000256" key="17">
    <source>
        <dbReference type="SAM" id="Phobius"/>
    </source>
</evidence>
<keyword evidence="13 17" id="KW-0472">Membrane</keyword>
<comment type="catalytic activity">
    <reaction evidence="15">
        <text>L-tyrosyl-[protein] + ATP = O-phospho-L-tyrosyl-[protein] + ADP + H(+)</text>
        <dbReference type="Rhea" id="RHEA:10596"/>
        <dbReference type="Rhea" id="RHEA-COMP:10136"/>
        <dbReference type="Rhea" id="RHEA-COMP:20101"/>
        <dbReference type="ChEBI" id="CHEBI:15378"/>
        <dbReference type="ChEBI" id="CHEBI:30616"/>
        <dbReference type="ChEBI" id="CHEBI:46858"/>
        <dbReference type="ChEBI" id="CHEBI:61978"/>
        <dbReference type="ChEBI" id="CHEBI:456216"/>
        <dbReference type="EC" id="2.7.10.2"/>
    </reaction>
</comment>